<keyword evidence="5" id="KW-1284">Encapsulin nanocompartment</keyword>
<evidence type="ECO:0000256" key="5">
    <source>
        <dbReference type="ARBA" id="ARBA00033787"/>
    </source>
</evidence>
<reference evidence="6 7" key="1">
    <citation type="submission" date="2013-08" db="EMBL/GenBank/DDBJ databases">
        <authorList>
            <person name="Weinstock G."/>
            <person name="Sodergren E."/>
            <person name="Wylie T."/>
            <person name="Fulton L."/>
            <person name="Fulton R."/>
            <person name="Fronick C."/>
            <person name="O'Laughlin M."/>
            <person name="Godfrey J."/>
            <person name="Miner T."/>
            <person name="Herter B."/>
            <person name="Appelbaum E."/>
            <person name="Cordes M."/>
            <person name="Lek S."/>
            <person name="Wollam A."/>
            <person name="Pepin K.H."/>
            <person name="Palsikar V.B."/>
            <person name="Mitreva M."/>
            <person name="Wilson R.K."/>
        </authorList>
    </citation>
    <scope>NUCLEOTIDE SEQUENCE [LARGE SCALE GENOMIC DNA]</scope>
    <source>
        <strain evidence="6 7">ATCC BAA-474</strain>
    </source>
</reference>
<accession>U7V9Y7</accession>
<dbReference type="RefSeq" id="WP_023051704.1">
    <property type="nucleotide sequence ID" value="NZ_CP173065.2"/>
</dbReference>
<evidence type="ECO:0008006" key="8">
    <source>
        <dbReference type="Google" id="ProtNLM"/>
    </source>
</evidence>
<dbReference type="InterPro" id="IPR009078">
    <property type="entry name" value="Ferritin-like_SF"/>
</dbReference>
<dbReference type="GO" id="GO:0006879">
    <property type="term" value="P:intracellular iron ion homeostasis"/>
    <property type="evidence" value="ECO:0007669"/>
    <property type="project" value="UniProtKB-KW"/>
</dbReference>
<dbReference type="GO" id="GO:0046872">
    <property type="term" value="F:metal ion binding"/>
    <property type="evidence" value="ECO:0007669"/>
    <property type="project" value="UniProtKB-KW"/>
</dbReference>
<dbReference type="InterPro" id="IPR054581">
    <property type="entry name" value="EncFtn-like"/>
</dbReference>
<dbReference type="AlphaFoldDB" id="U7V9Y7"/>
<dbReference type="Pfam" id="PF22277">
    <property type="entry name" value="EncFtn-like"/>
    <property type="match status" value="1"/>
</dbReference>
<gene>
    <name evidence="6" type="ORF">HMPREF0202_02172</name>
</gene>
<comment type="subcellular location">
    <subcellularLocation>
        <location evidence="4">Encapsulin nanocompartment</location>
    </subcellularLocation>
</comment>
<evidence type="ECO:0000313" key="7">
    <source>
        <dbReference type="Proteomes" id="UP000017081"/>
    </source>
</evidence>
<evidence type="ECO:0000256" key="3">
    <source>
        <dbReference type="ARBA" id="ARBA00023004"/>
    </source>
</evidence>
<dbReference type="HOGENOM" id="CLU_161402_0_0_0"/>
<sequence>MLDGISKKATDLDYAIQSLKEELQAVDDYNQRAEMAVDPELKEIMIHNRNEEMEHAVMIVEWLRRNQFEFGKEMEDYIFRQGKIVGIEAQLMGRNGGNEQNSGSSEVVADVKSLNIGSLKG</sequence>
<keyword evidence="3" id="KW-0408">Iron</keyword>
<keyword evidence="2" id="KW-0479">Metal-binding</keyword>
<dbReference type="Gene3D" id="6.10.140.1960">
    <property type="match status" value="1"/>
</dbReference>
<keyword evidence="7" id="KW-1185">Reference proteome</keyword>
<dbReference type="SUPFAM" id="SSF47240">
    <property type="entry name" value="Ferritin-like"/>
    <property type="match status" value="1"/>
</dbReference>
<proteinExistence type="predicted"/>
<dbReference type="eggNOG" id="COG3461">
    <property type="taxonomic scope" value="Bacteria"/>
</dbReference>
<dbReference type="EMBL" id="AXZF01000096">
    <property type="protein sequence ID" value="ERT67954.1"/>
    <property type="molecule type" value="Genomic_DNA"/>
</dbReference>
<dbReference type="STRING" id="1319815.HMPREF0202_02172"/>
<dbReference type="CDD" id="cd00657">
    <property type="entry name" value="Ferritin_like"/>
    <property type="match status" value="1"/>
</dbReference>
<evidence type="ECO:0000256" key="2">
    <source>
        <dbReference type="ARBA" id="ARBA00022723"/>
    </source>
</evidence>
<evidence type="ECO:0000256" key="1">
    <source>
        <dbReference type="ARBA" id="ARBA00022434"/>
    </source>
</evidence>
<evidence type="ECO:0000256" key="4">
    <source>
        <dbReference type="ARBA" id="ARBA00033738"/>
    </source>
</evidence>
<evidence type="ECO:0000313" key="6">
    <source>
        <dbReference type="EMBL" id="ERT67954.1"/>
    </source>
</evidence>
<keyword evidence="1" id="KW-0409">Iron storage</keyword>
<protein>
    <recommendedName>
        <fullName evidence="8">Ferritin</fullName>
    </recommendedName>
</protein>
<dbReference type="Proteomes" id="UP000017081">
    <property type="component" value="Unassembled WGS sequence"/>
</dbReference>
<name>U7V9Y7_9FUSO</name>
<dbReference type="PATRIC" id="fig|1319815.3.peg.2091"/>
<comment type="caution">
    <text evidence="6">The sequence shown here is derived from an EMBL/GenBank/DDBJ whole genome shotgun (WGS) entry which is preliminary data.</text>
</comment>
<organism evidence="6 7">
    <name type="scientific">Cetobacterium somerae ATCC BAA-474</name>
    <dbReference type="NCBI Taxonomy" id="1319815"/>
    <lineage>
        <taxon>Bacteria</taxon>
        <taxon>Fusobacteriati</taxon>
        <taxon>Fusobacteriota</taxon>
        <taxon>Fusobacteriia</taxon>
        <taxon>Fusobacteriales</taxon>
        <taxon>Fusobacteriaceae</taxon>
        <taxon>Cetobacterium</taxon>
    </lineage>
</organism>
<dbReference type="GO" id="GO:0140737">
    <property type="term" value="C:encapsulin nanocompartment"/>
    <property type="evidence" value="ECO:0007669"/>
    <property type="project" value="UniProtKB-SubCell"/>
</dbReference>